<dbReference type="Proteomes" id="UP001497497">
    <property type="component" value="Unassembled WGS sequence"/>
</dbReference>
<keyword evidence="1" id="KW-0677">Repeat</keyword>
<dbReference type="SUPFAM" id="SSF54928">
    <property type="entry name" value="RNA-binding domain, RBD"/>
    <property type="match status" value="2"/>
</dbReference>
<organism evidence="6 7">
    <name type="scientific">Lymnaea stagnalis</name>
    <name type="common">Great pond snail</name>
    <name type="synonym">Helix stagnalis</name>
    <dbReference type="NCBI Taxonomy" id="6523"/>
    <lineage>
        <taxon>Eukaryota</taxon>
        <taxon>Metazoa</taxon>
        <taxon>Spiralia</taxon>
        <taxon>Lophotrochozoa</taxon>
        <taxon>Mollusca</taxon>
        <taxon>Gastropoda</taxon>
        <taxon>Heterobranchia</taxon>
        <taxon>Euthyneura</taxon>
        <taxon>Panpulmonata</taxon>
        <taxon>Hygrophila</taxon>
        <taxon>Lymnaeoidea</taxon>
        <taxon>Lymnaeidae</taxon>
        <taxon>Lymnaea</taxon>
    </lineage>
</organism>
<dbReference type="GO" id="GO:0000398">
    <property type="term" value="P:mRNA splicing, via spliceosome"/>
    <property type="evidence" value="ECO:0007669"/>
    <property type="project" value="TreeGrafter"/>
</dbReference>
<feature type="compositionally biased region" description="Gly residues" evidence="4">
    <location>
        <begin position="38"/>
        <end position="55"/>
    </location>
</feature>
<dbReference type="FunFam" id="3.30.70.330:FF:000040">
    <property type="entry name" value="Heterogeneous nuclear ribonucleoprotein A2/B1"/>
    <property type="match status" value="1"/>
</dbReference>
<evidence type="ECO:0000259" key="5">
    <source>
        <dbReference type="PROSITE" id="PS50102"/>
    </source>
</evidence>
<accession>A0AAV2HJI3</accession>
<dbReference type="InterPro" id="IPR035979">
    <property type="entry name" value="RBD_domain_sf"/>
</dbReference>
<dbReference type="EMBL" id="CAXITT010000155">
    <property type="protein sequence ID" value="CAL1533907.1"/>
    <property type="molecule type" value="Genomic_DNA"/>
</dbReference>
<dbReference type="InterPro" id="IPR012677">
    <property type="entry name" value="Nucleotide-bd_a/b_plait_sf"/>
</dbReference>
<dbReference type="InterPro" id="IPR000504">
    <property type="entry name" value="RRM_dom"/>
</dbReference>
<evidence type="ECO:0000313" key="6">
    <source>
        <dbReference type="EMBL" id="CAL1533907.1"/>
    </source>
</evidence>
<dbReference type="PANTHER" id="PTHR48026:SF14">
    <property type="entry name" value="HETEROGENEOUS NUCLEAR RIBONUCLEOPROTEIN A1"/>
    <property type="match status" value="1"/>
</dbReference>
<dbReference type="GO" id="GO:0071013">
    <property type="term" value="C:catalytic step 2 spliceosome"/>
    <property type="evidence" value="ECO:0007669"/>
    <property type="project" value="TreeGrafter"/>
</dbReference>
<dbReference type="GO" id="GO:0003730">
    <property type="term" value="F:mRNA 3'-UTR binding"/>
    <property type="evidence" value="ECO:0007669"/>
    <property type="project" value="TreeGrafter"/>
</dbReference>
<keyword evidence="2 3" id="KW-0694">RNA-binding</keyword>
<keyword evidence="7" id="KW-1185">Reference proteome</keyword>
<protein>
    <recommendedName>
        <fullName evidence="5">RRM domain-containing protein</fullName>
    </recommendedName>
</protein>
<evidence type="ECO:0000313" key="7">
    <source>
        <dbReference type="Proteomes" id="UP001497497"/>
    </source>
</evidence>
<dbReference type="PANTHER" id="PTHR48026">
    <property type="entry name" value="HOMOLOGOUS TO DROSOPHILA SQD (SQUID) PROTEIN"/>
    <property type="match status" value="1"/>
</dbReference>
<feature type="domain" description="RRM" evidence="5">
    <location>
        <begin position="156"/>
        <end position="235"/>
    </location>
</feature>
<feature type="domain" description="RRM" evidence="5">
    <location>
        <begin position="66"/>
        <end position="143"/>
    </location>
</feature>
<evidence type="ECO:0000256" key="2">
    <source>
        <dbReference type="ARBA" id="ARBA00022884"/>
    </source>
</evidence>
<proteinExistence type="predicted"/>
<dbReference type="Pfam" id="PF00076">
    <property type="entry name" value="RRM_1"/>
    <property type="match status" value="2"/>
</dbReference>
<feature type="region of interest" description="Disordered" evidence="4">
    <location>
        <begin position="38"/>
        <end position="61"/>
    </location>
</feature>
<sequence length="339" mass="36891">MGPEHAAKFHCLMPTNGSVGQSWWACFAQSYSQRGYGGPPAGGFRGGPNRYGGGDGDPDPNSEQFRKLFIGGLSFDTDENSLKQYFSKWGEIVDCIVMRDPNSKRSRGFGFITYKDKDSVDSVQKDRPHKIDDREVETKRAMPRDDPSINNQQTVKKMFVGGLKEDTTEEMIKDVFSEYGEIELVDLITDKNTGKSKGFCFVTFKDYDSVDKCVLKKRVSLNSRKVEVKKAFAKGEMDARGRMPGMGMGMGMGMPMGRGGNWSFAGRGDFGFGGQGYGGGYGGGYGPGYGGGYGQGGWQGGYNDYGNYGPGVNQGNPRYGGNNYNGGNGYGGHGGFNRR</sequence>
<dbReference type="AlphaFoldDB" id="A0AAV2HJI3"/>
<feature type="region of interest" description="Disordered" evidence="4">
    <location>
        <begin position="122"/>
        <end position="149"/>
    </location>
</feature>
<name>A0AAV2HJI3_LYMST</name>
<dbReference type="SMART" id="SM00360">
    <property type="entry name" value="RRM"/>
    <property type="match status" value="2"/>
</dbReference>
<dbReference type="Gene3D" id="3.30.70.330">
    <property type="match status" value="2"/>
</dbReference>
<evidence type="ECO:0000256" key="4">
    <source>
        <dbReference type="SAM" id="MobiDB-lite"/>
    </source>
</evidence>
<feature type="compositionally biased region" description="Basic and acidic residues" evidence="4">
    <location>
        <begin position="122"/>
        <end position="147"/>
    </location>
</feature>
<reference evidence="6 7" key="1">
    <citation type="submission" date="2024-04" db="EMBL/GenBank/DDBJ databases">
        <authorList>
            <consortium name="Genoscope - CEA"/>
            <person name="William W."/>
        </authorList>
    </citation>
    <scope>NUCLEOTIDE SEQUENCE [LARGE SCALE GENOMIC DNA]</scope>
</reference>
<evidence type="ECO:0000256" key="1">
    <source>
        <dbReference type="ARBA" id="ARBA00022737"/>
    </source>
</evidence>
<comment type="caution">
    <text evidence="6">The sequence shown here is derived from an EMBL/GenBank/DDBJ whole genome shotgun (WGS) entry which is preliminary data.</text>
</comment>
<gene>
    <name evidence="6" type="ORF">GSLYS_00007867001</name>
</gene>
<dbReference type="PROSITE" id="PS50102">
    <property type="entry name" value="RRM"/>
    <property type="match status" value="2"/>
</dbReference>
<evidence type="ECO:0000256" key="3">
    <source>
        <dbReference type="PROSITE-ProRule" id="PRU00176"/>
    </source>
</evidence>